<dbReference type="Proteomes" id="UP000274131">
    <property type="component" value="Unassembled WGS sequence"/>
</dbReference>
<feature type="region of interest" description="Disordered" evidence="1">
    <location>
        <begin position="79"/>
        <end position="127"/>
    </location>
</feature>
<dbReference type="EMBL" id="UXUI01009611">
    <property type="protein sequence ID" value="VDD94038.1"/>
    <property type="molecule type" value="Genomic_DNA"/>
</dbReference>
<dbReference type="AlphaFoldDB" id="A0A0N4VF67"/>
<keyword evidence="3" id="KW-1185">Reference proteome</keyword>
<reference evidence="2 3" key="2">
    <citation type="submission" date="2018-10" db="EMBL/GenBank/DDBJ databases">
        <authorList>
            <consortium name="Pathogen Informatics"/>
        </authorList>
    </citation>
    <scope>NUCLEOTIDE SEQUENCE [LARGE SCALE GENOMIC DNA]</scope>
</reference>
<evidence type="ECO:0000256" key="1">
    <source>
        <dbReference type="SAM" id="MobiDB-lite"/>
    </source>
</evidence>
<name>A0A0N4VF67_ENTVE</name>
<evidence type="ECO:0000313" key="3">
    <source>
        <dbReference type="Proteomes" id="UP000274131"/>
    </source>
</evidence>
<gene>
    <name evidence="2" type="ORF">EVEC_LOCUS8789</name>
</gene>
<organism evidence="4">
    <name type="scientific">Enterobius vermicularis</name>
    <name type="common">Human pinworm</name>
    <dbReference type="NCBI Taxonomy" id="51028"/>
    <lineage>
        <taxon>Eukaryota</taxon>
        <taxon>Metazoa</taxon>
        <taxon>Ecdysozoa</taxon>
        <taxon>Nematoda</taxon>
        <taxon>Chromadorea</taxon>
        <taxon>Rhabditida</taxon>
        <taxon>Spirurina</taxon>
        <taxon>Oxyuridomorpha</taxon>
        <taxon>Oxyuroidea</taxon>
        <taxon>Oxyuridae</taxon>
        <taxon>Enterobius</taxon>
    </lineage>
</organism>
<sequence>MSQRLSNYFGGFQVPGDQEEGRVATATDKVSRSQPATRPLPEMMQQGDVQCRPQAEEVEGQCVFLEYAKLHLQRLEQQLETKEAGVSHQSKPSQVAEKEVADWERLPKPGIPEKMNANPTKLREKNR</sequence>
<evidence type="ECO:0000313" key="4">
    <source>
        <dbReference type="WBParaSite" id="EVEC_0000937901-mRNA-1"/>
    </source>
</evidence>
<dbReference type="WBParaSite" id="EVEC_0000937901-mRNA-1">
    <property type="protein sequence ID" value="EVEC_0000937901-mRNA-1"/>
    <property type="gene ID" value="EVEC_0000937901"/>
</dbReference>
<feature type="region of interest" description="Disordered" evidence="1">
    <location>
        <begin position="1"/>
        <end position="47"/>
    </location>
</feature>
<protein>
    <submittedName>
        <fullName evidence="4">GOLGA2L5 domain-containing protein</fullName>
    </submittedName>
</protein>
<accession>A0A0N4VF67</accession>
<feature type="compositionally biased region" description="Basic and acidic residues" evidence="1">
    <location>
        <begin position="96"/>
        <end position="107"/>
    </location>
</feature>
<evidence type="ECO:0000313" key="2">
    <source>
        <dbReference type="EMBL" id="VDD94038.1"/>
    </source>
</evidence>
<reference evidence="4" key="1">
    <citation type="submission" date="2017-02" db="UniProtKB">
        <authorList>
            <consortium name="WormBaseParasite"/>
        </authorList>
    </citation>
    <scope>IDENTIFICATION</scope>
</reference>
<proteinExistence type="predicted"/>